<protein>
    <submittedName>
        <fullName evidence="2">HET domain-containing protein</fullName>
    </submittedName>
</protein>
<evidence type="ECO:0000259" key="1">
    <source>
        <dbReference type="Pfam" id="PF06985"/>
    </source>
</evidence>
<dbReference type="Pfam" id="PF06985">
    <property type="entry name" value="HET"/>
    <property type="match status" value="1"/>
</dbReference>
<evidence type="ECO:0000313" key="2">
    <source>
        <dbReference type="EMBL" id="KAF6793399.1"/>
    </source>
</evidence>
<feature type="domain" description="Heterokaryon incompatibility" evidence="1">
    <location>
        <begin position="50"/>
        <end position="221"/>
    </location>
</feature>
<dbReference type="InterPro" id="IPR010730">
    <property type="entry name" value="HET"/>
</dbReference>
<sequence>MDQPRPYRYPPLSGPRCSRLISLHRGKTKDMSDPLRCDISEISMDDPPVYYALSYTWNGESPSEPLIVQDTTTTAGGPGTSQLFITPNCAAGLRVLRKSLHGPGVGRRRRDRISVWVDAICIDQTSNEDKSAQVSMMADIYRRAERVVVWLGNRDAPKSAASLICAAPCAMMPLTYIGKFEDLVDGMKLLAARVVMKGCDRRTLDRLIRNPYWDRVWTLQEFAQARVSLLCLNSRLLPFSALTHLLWPSDGLAIPRRSQPYSGLVLHVSLYKHFRVCPEDPRPFYARNLSQLNRVITMKATEPRDKVYSLRALSPQALEKLEVDYERPVTAIFADATRALMQDEERLDILYCASRRKTTIGGSAAGEMPSWAVDFDSADTDFMGAHDFLRGGWAAASRESAPAFVFSDDGLRLRLRGTRIGFVGDLVSGVFPAARPCKPTCVKTSAGERTASATSLPHCCCCPYLEVLERFAEDTTAAVGPGSPAEAAMAHAMHGMVRAAIISSCVEFPPLPQPDEGAGLRGLPALLSERHEFSKKARYVTDAGRLFFTSAGPAGIGFSGVEPGDEIWLLAGLKHPFLLRPRAGGDGYALVGSALVDGAMDGRLWPEEEEDGLEDVEIV</sequence>
<dbReference type="EMBL" id="WIGN01000433">
    <property type="protein sequence ID" value="KAF6793399.1"/>
    <property type="molecule type" value="Genomic_DNA"/>
</dbReference>
<dbReference type="InterPro" id="IPR052895">
    <property type="entry name" value="HetReg/Transcr_Mod"/>
</dbReference>
<name>A0A8H6MJY3_9PEZI</name>
<dbReference type="Proteomes" id="UP000652219">
    <property type="component" value="Unassembled WGS sequence"/>
</dbReference>
<keyword evidence="3" id="KW-1185">Reference proteome</keyword>
<dbReference type="Pfam" id="PF26639">
    <property type="entry name" value="Het-6_barrel"/>
    <property type="match status" value="1"/>
</dbReference>
<organism evidence="2 3">
    <name type="scientific">Colletotrichum sojae</name>
    <dbReference type="NCBI Taxonomy" id="2175907"/>
    <lineage>
        <taxon>Eukaryota</taxon>
        <taxon>Fungi</taxon>
        <taxon>Dikarya</taxon>
        <taxon>Ascomycota</taxon>
        <taxon>Pezizomycotina</taxon>
        <taxon>Sordariomycetes</taxon>
        <taxon>Hypocreomycetidae</taxon>
        <taxon>Glomerellales</taxon>
        <taxon>Glomerellaceae</taxon>
        <taxon>Colletotrichum</taxon>
        <taxon>Colletotrichum orchidearum species complex</taxon>
    </lineage>
</organism>
<evidence type="ECO:0000313" key="3">
    <source>
        <dbReference type="Proteomes" id="UP000652219"/>
    </source>
</evidence>
<dbReference type="AlphaFoldDB" id="A0A8H6MJY3"/>
<comment type="caution">
    <text evidence="2">The sequence shown here is derived from an EMBL/GenBank/DDBJ whole genome shotgun (WGS) entry which is preliminary data.</text>
</comment>
<dbReference type="PANTHER" id="PTHR24148">
    <property type="entry name" value="ANKYRIN REPEAT DOMAIN-CONTAINING PROTEIN 39 HOMOLOG-RELATED"/>
    <property type="match status" value="1"/>
</dbReference>
<accession>A0A8H6MJY3</accession>
<proteinExistence type="predicted"/>
<gene>
    <name evidence="2" type="ORF">CSOJ01_13939</name>
</gene>
<reference evidence="2 3" key="1">
    <citation type="journal article" date="2020" name="Phytopathology">
        <title>Genome Sequence Resources of Colletotrichum truncatum, C. plurivorum, C. musicola, and C. sojae: Four Species Pathogenic to Soybean (Glycine max).</title>
        <authorList>
            <person name="Rogerio F."/>
            <person name="Boufleur T.R."/>
            <person name="Ciampi-Guillardi M."/>
            <person name="Sukno S.A."/>
            <person name="Thon M.R."/>
            <person name="Massola Junior N.S."/>
            <person name="Baroncelli R."/>
        </authorList>
    </citation>
    <scope>NUCLEOTIDE SEQUENCE [LARGE SCALE GENOMIC DNA]</scope>
    <source>
        <strain evidence="2 3">LFN0009</strain>
    </source>
</reference>
<dbReference type="PANTHER" id="PTHR24148:SF73">
    <property type="entry name" value="HET DOMAIN PROTEIN (AFU_ORTHOLOGUE AFUA_8G01020)"/>
    <property type="match status" value="1"/>
</dbReference>